<sequence length="126" mass="14014">MANVMAIFMGKPAARPIYMPIAATPLSLRHRQAIGCREYAGHQPCTGMPSCMNSAMVRCATKFSILMHHNHEENIESVKKTALQFLAEAIGQNAAKCCLHLLCKFRIAGACRARLVARKFRKRRTA</sequence>
<reference evidence="1 2" key="1">
    <citation type="submission" date="2006-12" db="EMBL/GenBank/DDBJ databases">
        <title>Complete sequence of Chlorobium phaeobacteroides DSM 266.</title>
        <authorList>
            <consortium name="US DOE Joint Genome Institute"/>
            <person name="Copeland A."/>
            <person name="Lucas S."/>
            <person name="Lapidus A."/>
            <person name="Barry K."/>
            <person name="Detter J.C."/>
            <person name="Glavina del Rio T."/>
            <person name="Hammon N."/>
            <person name="Israni S."/>
            <person name="Pitluck S."/>
            <person name="Goltsman E."/>
            <person name="Schmutz J."/>
            <person name="Larimer F."/>
            <person name="Land M."/>
            <person name="Hauser L."/>
            <person name="Mikhailova N."/>
            <person name="Li T."/>
            <person name="Overmann J."/>
            <person name="Bryant D.A."/>
            <person name="Richardson P."/>
        </authorList>
    </citation>
    <scope>NUCLEOTIDE SEQUENCE [LARGE SCALE GENOMIC DNA]</scope>
    <source>
        <strain evidence="1 2">DSM 266</strain>
    </source>
</reference>
<protein>
    <submittedName>
        <fullName evidence="1">Uncharacterized protein</fullName>
    </submittedName>
</protein>
<dbReference type="AlphaFoldDB" id="A1BFR4"/>
<name>A1BFR4_CHLPD</name>
<dbReference type="EMBL" id="CP000492">
    <property type="protein sequence ID" value="ABL65241.1"/>
    <property type="molecule type" value="Genomic_DNA"/>
</dbReference>
<keyword evidence="2" id="KW-1185">Reference proteome</keyword>
<accession>A1BFR4</accession>
<evidence type="ECO:0000313" key="1">
    <source>
        <dbReference type="EMBL" id="ABL65241.1"/>
    </source>
</evidence>
<organism evidence="1 2">
    <name type="scientific">Chlorobium phaeobacteroides (strain DSM 266 / SMG 266 / 2430)</name>
    <dbReference type="NCBI Taxonomy" id="290317"/>
    <lineage>
        <taxon>Bacteria</taxon>
        <taxon>Pseudomonadati</taxon>
        <taxon>Chlorobiota</taxon>
        <taxon>Chlorobiia</taxon>
        <taxon>Chlorobiales</taxon>
        <taxon>Chlorobiaceae</taxon>
        <taxon>Chlorobium/Pelodictyon group</taxon>
        <taxon>Chlorobium</taxon>
    </lineage>
</organism>
<dbReference type="KEGG" id="cph:Cpha266_1206"/>
<dbReference type="HOGENOM" id="CLU_1977605_0_0_10"/>
<evidence type="ECO:0000313" key="2">
    <source>
        <dbReference type="Proteomes" id="UP000008701"/>
    </source>
</evidence>
<proteinExistence type="predicted"/>
<dbReference type="Proteomes" id="UP000008701">
    <property type="component" value="Chromosome"/>
</dbReference>
<gene>
    <name evidence="1" type="ordered locus">Cpha266_1206</name>
</gene>